<gene>
    <name evidence="5" type="ORF">CEK71_07930</name>
</gene>
<dbReference type="Proteomes" id="UP000197019">
    <property type="component" value="Chromosome"/>
</dbReference>
<organism evidence="5 6">
    <name type="scientific">Methylovulum psychrotolerans</name>
    <dbReference type="NCBI Taxonomy" id="1704499"/>
    <lineage>
        <taxon>Bacteria</taxon>
        <taxon>Pseudomonadati</taxon>
        <taxon>Pseudomonadota</taxon>
        <taxon>Gammaproteobacteria</taxon>
        <taxon>Methylococcales</taxon>
        <taxon>Methylococcaceae</taxon>
        <taxon>Methylovulum</taxon>
    </lineage>
</organism>
<accession>A0A1Z4BXJ1</accession>
<evidence type="ECO:0000256" key="3">
    <source>
        <dbReference type="ARBA" id="ARBA00022840"/>
    </source>
</evidence>
<evidence type="ECO:0000313" key="5">
    <source>
        <dbReference type="EMBL" id="ASF46017.1"/>
    </source>
</evidence>
<feature type="domain" description="ABC transporter" evidence="4">
    <location>
        <begin position="35"/>
        <end position="260"/>
    </location>
</feature>
<evidence type="ECO:0000256" key="2">
    <source>
        <dbReference type="ARBA" id="ARBA00022741"/>
    </source>
</evidence>
<dbReference type="Gene3D" id="3.40.50.300">
    <property type="entry name" value="P-loop containing nucleotide triphosphate hydrolases"/>
    <property type="match status" value="1"/>
</dbReference>
<dbReference type="InterPro" id="IPR003439">
    <property type="entry name" value="ABC_transporter-like_ATP-bd"/>
</dbReference>
<dbReference type="InterPro" id="IPR017871">
    <property type="entry name" value="ABC_transporter-like_CS"/>
</dbReference>
<dbReference type="SMART" id="SM00382">
    <property type="entry name" value="AAA"/>
    <property type="match status" value="1"/>
</dbReference>
<dbReference type="AlphaFoldDB" id="A0A1Z4BXJ1"/>
<keyword evidence="3" id="KW-0067">ATP-binding</keyword>
<dbReference type="InterPro" id="IPR051782">
    <property type="entry name" value="ABC_Transporter_VariousFunc"/>
</dbReference>
<dbReference type="PROSITE" id="PS50893">
    <property type="entry name" value="ABC_TRANSPORTER_2"/>
    <property type="match status" value="1"/>
</dbReference>
<keyword evidence="2" id="KW-0547">Nucleotide-binding</keyword>
<dbReference type="SUPFAM" id="SSF52540">
    <property type="entry name" value="P-loop containing nucleoside triphosphate hydrolases"/>
    <property type="match status" value="1"/>
</dbReference>
<dbReference type="EMBL" id="CP022129">
    <property type="protein sequence ID" value="ASF46017.1"/>
    <property type="molecule type" value="Genomic_DNA"/>
</dbReference>
<protein>
    <recommendedName>
        <fullName evidence="4">ABC transporter domain-containing protein</fullName>
    </recommendedName>
</protein>
<dbReference type="GO" id="GO:0016887">
    <property type="term" value="F:ATP hydrolysis activity"/>
    <property type="evidence" value="ECO:0007669"/>
    <property type="project" value="InterPro"/>
</dbReference>
<dbReference type="Pfam" id="PF00005">
    <property type="entry name" value="ABC_tran"/>
    <property type="match status" value="1"/>
</dbReference>
<dbReference type="InterPro" id="IPR003593">
    <property type="entry name" value="AAA+_ATPase"/>
</dbReference>
<dbReference type="CDD" id="cd03230">
    <property type="entry name" value="ABC_DR_subfamily_A"/>
    <property type="match status" value="1"/>
</dbReference>
<keyword evidence="1" id="KW-0813">Transport</keyword>
<dbReference type="PROSITE" id="PS00211">
    <property type="entry name" value="ABC_TRANSPORTER_1"/>
    <property type="match status" value="1"/>
</dbReference>
<dbReference type="PANTHER" id="PTHR42939:SF1">
    <property type="entry name" value="ABC TRANSPORTER ATP-BINDING PROTEIN ALBC-RELATED"/>
    <property type="match status" value="1"/>
</dbReference>
<sequence>MSQIIKKLAIGFLRSLATSLIYIAQVFMEAIEYVMKLESVSLLYEKNIGIKNLTIKLPRGCVYGFLGRNGAGKSTTLQILSGVIQPHKGQISFHNEQSPFVKTSWKKRIGYVAQDPVFPHNVNGVQTAWFLSQLYPKWSNSRFIEMVSAFQLPLTRKTETYSFGMRTMLSMALAYACDPEVYILDEPTAGLDPVSRRIVLDLLKQETALGKSVIFSTHIVDDLFDNCHYLGIIDYGQMLDEGAIVKFGESKNSLEEAYFQLIKHNKPSGHVAINSR</sequence>
<evidence type="ECO:0000256" key="1">
    <source>
        <dbReference type="ARBA" id="ARBA00022448"/>
    </source>
</evidence>
<keyword evidence="6" id="KW-1185">Reference proteome</keyword>
<dbReference type="InterPro" id="IPR027417">
    <property type="entry name" value="P-loop_NTPase"/>
</dbReference>
<evidence type="ECO:0000259" key="4">
    <source>
        <dbReference type="PROSITE" id="PS50893"/>
    </source>
</evidence>
<dbReference type="GO" id="GO:0005524">
    <property type="term" value="F:ATP binding"/>
    <property type="evidence" value="ECO:0007669"/>
    <property type="project" value="UniProtKB-KW"/>
</dbReference>
<reference evidence="5 6" key="1">
    <citation type="submission" date="2017-06" db="EMBL/GenBank/DDBJ databases">
        <title>Genome Sequencing of the methanotroph Methylovulum psychrotolerants str. HV10-M2 isolated from a high-altitude environment.</title>
        <authorList>
            <person name="Mateos-Rivera A."/>
        </authorList>
    </citation>
    <scope>NUCLEOTIDE SEQUENCE [LARGE SCALE GENOMIC DNA]</scope>
    <source>
        <strain evidence="5 6">HV10_M2</strain>
    </source>
</reference>
<dbReference type="KEGG" id="mpsy:CEK71_07930"/>
<dbReference type="PANTHER" id="PTHR42939">
    <property type="entry name" value="ABC TRANSPORTER ATP-BINDING PROTEIN ALBC-RELATED"/>
    <property type="match status" value="1"/>
</dbReference>
<proteinExistence type="predicted"/>
<evidence type="ECO:0000313" key="6">
    <source>
        <dbReference type="Proteomes" id="UP000197019"/>
    </source>
</evidence>
<name>A0A1Z4BXJ1_9GAMM</name>